<feature type="domain" description="HTH lacI-type" evidence="4">
    <location>
        <begin position="15"/>
        <end position="69"/>
    </location>
</feature>
<proteinExistence type="predicted"/>
<dbReference type="InterPro" id="IPR010982">
    <property type="entry name" value="Lambda_DNA-bd_dom_sf"/>
</dbReference>
<dbReference type="SUPFAM" id="SSF47413">
    <property type="entry name" value="lambda repressor-like DNA-binding domains"/>
    <property type="match status" value="1"/>
</dbReference>
<dbReference type="PANTHER" id="PTHR30146:SF109">
    <property type="entry name" value="HTH-TYPE TRANSCRIPTIONAL REGULATOR GALS"/>
    <property type="match status" value="1"/>
</dbReference>
<protein>
    <submittedName>
        <fullName evidence="5">LacI family DNA-binding transcriptional regulator</fullName>
    </submittedName>
</protein>
<evidence type="ECO:0000313" key="5">
    <source>
        <dbReference type="EMBL" id="XDI05660.1"/>
    </source>
</evidence>
<dbReference type="EMBL" id="CP162511">
    <property type="protein sequence ID" value="XDI05660.1"/>
    <property type="molecule type" value="Genomic_DNA"/>
</dbReference>
<dbReference type="InterPro" id="IPR046335">
    <property type="entry name" value="LacI/GalR-like_sensor"/>
</dbReference>
<dbReference type="PANTHER" id="PTHR30146">
    <property type="entry name" value="LACI-RELATED TRANSCRIPTIONAL REPRESSOR"/>
    <property type="match status" value="1"/>
</dbReference>
<dbReference type="PROSITE" id="PS50932">
    <property type="entry name" value="HTH_LACI_2"/>
    <property type="match status" value="1"/>
</dbReference>
<dbReference type="CDD" id="cd01392">
    <property type="entry name" value="HTH_LacI"/>
    <property type="match status" value="1"/>
</dbReference>
<sequence length="342" mass="36676">MADSTQSPTGRNGVVKIRDVAARAGVSVGTVSNVLNRPDYVSDENRVKVQRAMSELGFIRNDLARQLRQKQSRTYGLITLSLTNPFFGEVAHAAQAQAERDGFTVLVGSSDFSPEREDRYIELFELQQVRGLMIAPNSGVSERLQAMRRRGVPIVLFDSVGRHEGFSAVFLDGVEGGRLAGEHLIRSGRRRLLFTGGPLAQVSDRLAGVSDAVTKAEGVSLQVIETSDMTVSDGLSVGLQIVGLPEALRPDGVFAANDQMAFGIIQALTQAGLEVPAAIGVIGYDDIPFAATGTVPLTTVRQPVEEIATAAVTLLHEQAELGSAFSPQTVRLQPELILRRSA</sequence>
<name>A0AB39BHT6_9MICO</name>
<gene>
    <name evidence="5" type="ORF">ABFY20_00810</name>
</gene>
<evidence type="ECO:0000259" key="4">
    <source>
        <dbReference type="PROSITE" id="PS50932"/>
    </source>
</evidence>
<dbReference type="PROSITE" id="PS00356">
    <property type="entry name" value="HTH_LACI_1"/>
    <property type="match status" value="1"/>
</dbReference>
<dbReference type="Gene3D" id="3.40.50.2300">
    <property type="match status" value="2"/>
</dbReference>
<keyword evidence="1" id="KW-0805">Transcription regulation</keyword>
<dbReference type="RefSeq" id="WP_368498048.1">
    <property type="nucleotide sequence ID" value="NZ_CP162511.1"/>
</dbReference>
<dbReference type="SMART" id="SM00354">
    <property type="entry name" value="HTH_LACI"/>
    <property type="match status" value="1"/>
</dbReference>
<evidence type="ECO:0000256" key="1">
    <source>
        <dbReference type="ARBA" id="ARBA00023015"/>
    </source>
</evidence>
<dbReference type="AlphaFoldDB" id="A0AB39BHT6"/>
<evidence type="ECO:0000256" key="3">
    <source>
        <dbReference type="ARBA" id="ARBA00023163"/>
    </source>
</evidence>
<dbReference type="InterPro" id="IPR000843">
    <property type="entry name" value="HTH_LacI"/>
</dbReference>
<keyword evidence="3" id="KW-0804">Transcription</keyword>
<dbReference type="GO" id="GO:0000976">
    <property type="term" value="F:transcription cis-regulatory region binding"/>
    <property type="evidence" value="ECO:0007669"/>
    <property type="project" value="TreeGrafter"/>
</dbReference>
<dbReference type="GO" id="GO:0003700">
    <property type="term" value="F:DNA-binding transcription factor activity"/>
    <property type="evidence" value="ECO:0007669"/>
    <property type="project" value="TreeGrafter"/>
</dbReference>
<dbReference type="InterPro" id="IPR028082">
    <property type="entry name" value="Peripla_BP_I"/>
</dbReference>
<accession>A0AB39BHT6</accession>
<evidence type="ECO:0000256" key="2">
    <source>
        <dbReference type="ARBA" id="ARBA00023125"/>
    </source>
</evidence>
<dbReference type="Pfam" id="PF13377">
    <property type="entry name" value="Peripla_BP_3"/>
    <property type="match status" value="1"/>
</dbReference>
<dbReference type="Pfam" id="PF00356">
    <property type="entry name" value="LacI"/>
    <property type="match status" value="1"/>
</dbReference>
<keyword evidence="2 5" id="KW-0238">DNA-binding</keyword>
<dbReference type="Gene3D" id="1.10.260.40">
    <property type="entry name" value="lambda repressor-like DNA-binding domains"/>
    <property type="match status" value="1"/>
</dbReference>
<dbReference type="SUPFAM" id="SSF53822">
    <property type="entry name" value="Periplasmic binding protein-like I"/>
    <property type="match status" value="1"/>
</dbReference>
<organism evidence="5">
    <name type="scientific">Herbiconiux sp. A18JL235</name>
    <dbReference type="NCBI Taxonomy" id="3152363"/>
    <lineage>
        <taxon>Bacteria</taxon>
        <taxon>Bacillati</taxon>
        <taxon>Actinomycetota</taxon>
        <taxon>Actinomycetes</taxon>
        <taxon>Micrococcales</taxon>
        <taxon>Microbacteriaceae</taxon>
        <taxon>Herbiconiux</taxon>
    </lineage>
</organism>
<reference evidence="5" key="1">
    <citation type="submission" date="2024-05" db="EMBL/GenBank/DDBJ databases">
        <title>Herbiconiux sp. A18JL235.</title>
        <authorList>
            <person name="Zhang G."/>
        </authorList>
    </citation>
    <scope>NUCLEOTIDE SEQUENCE</scope>
    <source>
        <strain evidence="5">A18JL235</strain>
    </source>
</reference>